<dbReference type="SUPFAM" id="SSF51735">
    <property type="entry name" value="NAD(P)-binding Rossmann-fold domains"/>
    <property type="match status" value="1"/>
</dbReference>
<dbReference type="OrthoDB" id="9805416at2"/>
<dbReference type="InterPro" id="IPR029753">
    <property type="entry name" value="D-isomer_DH_CS"/>
</dbReference>
<comment type="similarity">
    <text evidence="1 4">Belongs to the D-isomer specific 2-hydroxyacid dehydrogenase family.</text>
</comment>
<dbReference type="PANTHER" id="PTHR43761:SF1">
    <property type="entry name" value="D-ISOMER SPECIFIC 2-HYDROXYACID DEHYDROGENASE CATALYTIC DOMAIN-CONTAINING PROTEIN-RELATED"/>
    <property type="match status" value="1"/>
</dbReference>
<dbReference type="GO" id="GO:0051287">
    <property type="term" value="F:NAD binding"/>
    <property type="evidence" value="ECO:0007669"/>
    <property type="project" value="InterPro"/>
</dbReference>
<dbReference type="AlphaFoldDB" id="A0A1Z4VNP1"/>
<dbReference type="Pfam" id="PF02826">
    <property type="entry name" value="2-Hacid_dh_C"/>
    <property type="match status" value="1"/>
</dbReference>
<dbReference type="GO" id="GO:0016616">
    <property type="term" value="F:oxidoreductase activity, acting on the CH-OH group of donors, NAD or NADP as acceptor"/>
    <property type="evidence" value="ECO:0007669"/>
    <property type="project" value="InterPro"/>
</dbReference>
<dbReference type="SUPFAM" id="SSF52283">
    <property type="entry name" value="Formate/glycerate dehydrogenase catalytic domain-like"/>
    <property type="match status" value="1"/>
</dbReference>
<name>A0A1Z4VNP1_9GAMM</name>
<dbReference type="InterPro" id="IPR050418">
    <property type="entry name" value="D-iso_2-hydroxyacid_DH_PdxB"/>
</dbReference>
<feature type="domain" description="D-isomer specific 2-hydroxyacid dehydrogenase NAD-binding" evidence="6">
    <location>
        <begin position="113"/>
        <end position="291"/>
    </location>
</feature>
<dbReference type="KEGG" id="ttc:FOKN1_0838"/>
<dbReference type="Pfam" id="PF00389">
    <property type="entry name" value="2-Hacid_dh"/>
    <property type="match status" value="1"/>
</dbReference>
<dbReference type="InterPro" id="IPR006139">
    <property type="entry name" value="D-isomer_2_OHA_DH_cat_dom"/>
</dbReference>
<dbReference type="Proteomes" id="UP000218765">
    <property type="component" value="Chromosome"/>
</dbReference>
<sequence>MDTPACRKGVILDLDSLHPGDLRLDGLLASLPAWELHDHTRPDQLAARLSGRDLAITNKCPLDADALAASRLQLICVAATGTNNVDLEAARRLGIGVCNVTAYATPSVAEHTFALILSLTRRLSEHRRAARDTWSQSLHFCVLDYPVGELAGRTLGIVGYGELGHAVARLGEAFGMHVLISERPGAAQPRPGRTPFPTVLQTADVLSLHCPLTPHTQGLIDAAALRRMPRHALLINTARGGIVDEDALLAALQSGQLGGAALDVLASEPPPARHPLLTADLPNLIVTPHVAWAAREARQRLIDELQANIEAFQAGDSRNRVI</sequence>
<reference evidence="7 8" key="1">
    <citation type="submission" date="2017-05" db="EMBL/GenBank/DDBJ databases">
        <title>Thiocyanate degradation by Thiohalobacter thiocyanaticus FOKN1.</title>
        <authorList>
            <person name="Oshiki M."/>
            <person name="Fukushima T."/>
            <person name="Kawano S."/>
            <person name="Nakagawa J."/>
        </authorList>
    </citation>
    <scope>NUCLEOTIDE SEQUENCE [LARGE SCALE GENOMIC DNA]</scope>
    <source>
        <strain evidence="7 8">FOKN1</strain>
    </source>
</reference>
<accession>A0A1Z4VNP1</accession>
<gene>
    <name evidence="7" type="ORF">FOKN1_0838</name>
</gene>
<evidence type="ECO:0000259" key="6">
    <source>
        <dbReference type="Pfam" id="PF02826"/>
    </source>
</evidence>
<evidence type="ECO:0000256" key="4">
    <source>
        <dbReference type="RuleBase" id="RU003719"/>
    </source>
</evidence>
<keyword evidence="2 4" id="KW-0560">Oxidoreductase</keyword>
<keyword evidence="8" id="KW-1185">Reference proteome</keyword>
<evidence type="ECO:0000256" key="2">
    <source>
        <dbReference type="ARBA" id="ARBA00023002"/>
    </source>
</evidence>
<evidence type="ECO:0000256" key="1">
    <source>
        <dbReference type="ARBA" id="ARBA00005854"/>
    </source>
</evidence>
<organism evidence="7 8">
    <name type="scientific">Thiohalobacter thiocyanaticus</name>
    <dbReference type="NCBI Taxonomy" id="585455"/>
    <lineage>
        <taxon>Bacteria</taxon>
        <taxon>Pseudomonadati</taxon>
        <taxon>Pseudomonadota</taxon>
        <taxon>Gammaproteobacteria</taxon>
        <taxon>Thiohalobacterales</taxon>
        <taxon>Thiohalobacteraceae</taxon>
        <taxon>Thiohalobacter</taxon>
    </lineage>
</organism>
<keyword evidence="3" id="KW-0520">NAD</keyword>
<dbReference type="RefSeq" id="WP_096365025.1">
    <property type="nucleotide sequence ID" value="NZ_AP018052.1"/>
</dbReference>
<dbReference type="InterPro" id="IPR006140">
    <property type="entry name" value="D-isomer_DH_NAD-bd"/>
</dbReference>
<dbReference type="CDD" id="cd12162">
    <property type="entry name" value="2-Hacid_dh_4"/>
    <property type="match status" value="1"/>
</dbReference>
<feature type="domain" description="D-isomer specific 2-hydroxyacid dehydrogenase catalytic" evidence="5">
    <location>
        <begin position="35"/>
        <end position="321"/>
    </location>
</feature>
<proteinExistence type="inferred from homology"/>
<dbReference type="PROSITE" id="PS00670">
    <property type="entry name" value="D_2_HYDROXYACID_DH_2"/>
    <property type="match status" value="1"/>
</dbReference>
<dbReference type="EMBL" id="AP018052">
    <property type="protein sequence ID" value="BAZ93240.1"/>
    <property type="molecule type" value="Genomic_DNA"/>
</dbReference>
<evidence type="ECO:0000313" key="8">
    <source>
        <dbReference type="Proteomes" id="UP000218765"/>
    </source>
</evidence>
<evidence type="ECO:0000259" key="5">
    <source>
        <dbReference type="Pfam" id="PF00389"/>
    </source>
</evidence>
<dbReference type="Gene3D" id="3.40.50.720">
    <property type="entry name" value="NAD(P)-binding Rossmann-like Domain"/>
    <property type="match status" value="2"/>
</dbReference>
<evidence type="ECO:0000313" key="7">
    <source>
        <dbReference type="EMBL" id="BAZ93240.1"/>
    </source>
</evidence>
<evidence type="ECO:0000256" key="3">
    <source>
        <dbReference type="ARBA" id="ARBA00023027"/>
    </source>
</evidence>
<protein>
    <submittedName>
        <fullName evidence="7">Glycerate dehydrogenase</fullName>
    </submittedName>
</protein>
<dbReference type="PANTHER" id="PTHR43761">
    <property type="entry name" value="D-ISOMER SPECIFIC 2-HYDROXYACID DEHYDROGENASE FAMILY PROTEIN (AFU_ORTHOLOGUE AFUA_1G13630)"/>
    <property type="match status" value="1"/>
</dbReference>
<dbReference type="InterPro" id="IPR036291">
    <property type="entry name" value="NAD(P)-bd_dom_sf"/>
</dbReference>